<organism evidence="1">
    <name type="scientific">marine metagenome</name>
    <dbReference type="NCBI Taxonomy" id="408172"/>
    <lineage>
        <taxon>unclassified sequences</taxon>
        <taxon>metagenomes</taxon>
        <taxon>ecological metagenomes</taxon>
    </lineage>
</organism>
<dbReference type="AlphaFoldDB" id="A0A382IFF9"/>
<evidence type="ECO:0008006" key="2">
    <source>
        <dbReference type="Google" id="ProtNLM"/>
    </source>
</evidence>
<dbReference type="Gene3D" id="3.40.50.10140">
    <property type="entry name" value="Toll/interleukin-1 receptor homology (TIR) domain"/>
    <property type="match status" value="1"/>
</dbReference>
<dbReference type="InterPro" id="IPR035897">
    <property type="entry name" value="Toll_tir_struct_dom_sf"/>
</dbReference>
<gene>
    <name evidence="1" type="ORF">METZ01_LOCUS251298</name>
</gene>
<evidence type="ECO:0000313" key="1">
    <source>
        <dbReference type="EMBL" id="SVB98444.1"/>
    </source>
</evidence>
<name>A0A382IFF9_9ZZZZ</name>
<sequence length="61" mass="7339">MAGVFVSCSRKDIEFTQRIHQELESRNRELWVDWQDIPPLPNGWMKFMPAFRQWILSCLLS</sequence>
<proteinExistence type="predicted"/>
<feature type="non-terminal residue" evidence="1">
    <location>
        <position position="61"/>
    </location>
</feature>
<dbReference type="EMBL" id="UINC01067098">
    <property type="protein sequence ID" value="SVB98444.1"/>
    <property type="molecule type" value="Genomic_DNA"/>
</dbReference>
<dbReference type="SUPFAM" id="SSF52200">
    <property type="entry name" value="Toll/Interleukin receptor TIR domain"/>
    <property type="match status" value="1"/>
</dbReference>
<reference evidence="1" key="1">
    <citation type="submission" date="2018-05" db="EMBL/GenBank/DDBJ databases">
        <authorList>
            <person name="Lanie J.A."/>
            <person name="Ng W.-L."/>
            <person name="Kazmierczak K.M."/>
            <person name="Andrzejewski T.M."/>
            <person name="Davidsen T.M."/>
            <person name="Wayne K.J."/>
            <person name="Tettelin H."/>
            <person name="Glass J.I."/>
            <person name="Rusch D."/>
            <person name="Podicherti R."/>
            <person name="Tsui H.-C.T."/>
            <person name="Winkler M.E."/>
        </authorList>
    </citation>
    <scope>NUCLEOTIDE SEQUENCE</scope>
</reference>
<protein>
    <recommendedName>
        <fullName evidence="2">TIR domain-containing protein</fullName>
    </recommendedName>
</protein>
<accession>A0A382IFF9</accession>